<feature type="region of interest" description="Disordered" evidence="1">
    <location>
        <begin position="56"/>
        <end position="112"/>
    </location>
</feature>
<dbReference type="AlphaFoldDB" id="A0A9Q3C0X7"/>
<name>A0A9Q3C0X7_9BASI</name>
<dbReference type="Proteomes" id="UP000765509">
    <property type="component" value="Unassembled WGS sequence"/>
</dbReference>
<sequence length="296" mass="34398">MPKTLAGGYELLLTHQEISGSGEDHRNLRRMESIVFQRKGQKEEELAEELKSFIHRPEERVGNDPSFGERWSSGVNQLQTSSRSVQRQAHRTSEEAERSKKHSRHGKMQSQLAQTLPTRVQDLQIGAFNHGQCIKYGQNSYGIHTQGVGKDEHDFSMRIMDEIKRIKSSIDVKLCKFDKELKKLTSYINELRNNDRTFTEWCKVKNGRLESISNTCDRIQRKNQLHNDELETHIYEKLTLLKTHVVEMVDNTNLFSTLLAKNDTERQELKNEIISHVEKIHKNISQINILTTILHL</sequence>
<evidence type="ECO:0000313" key="2">
    <source>
        <dbReference type="EMBL" id="MBW0474710.1"/>
    </source>
</evidence>
<proteinExistence type="predicted"/>
<feature type="compositionally biased region" description="Polar residues" evidence="1">
    <location>
        <begin position="73"/>
        <end position="87"/>
    </location>
</feature>
<organism evidence="2 3">
    <name type="scientific">Austropuccinia psidii MF-1</name>
    <dbReference type="NCBI Taxonomy" id="1389203"/>
    <lineage>
        <taxon>Eukaryota</taxon>
        <taxon>Fungi</taxon>
        <taxon>Dikarya</taxon>
        <taxon>Basidiomycota</taxon>
        <taxon>Pucciniomycotina</taxon>
        <taxon>Pucciniomycetes</taxon>
        <taxon>Pucciniales</taxon>
        <taxon>Sphaerophragmiaceae</taxon>
        <taxon>Austropuccinia</taxon>
    </lineage>
</organism>
<dbReference type="EMBL" id="AVOT02003836">
    <property type="protein sequence ID" value="MBW0474710.1"/>
    <property type="molecule type" value="Genomic_DNA"/>
</dbReference>
<gene>
    <name evidence="2" type="ORF">O181_014425</name>
</gene>
<protein>
    <submittedName>
        <fullName evidence="2">Uncharacterized protein</fullName>
    </submittedName>
</protein>
<keyword evidence="3" id="KW-1185">Reference proteome</keyword>
<evidence type="ECO:0000313" key="3">
    <source>
        <dbReference type="Proteomes" id="UP000765509"/>
    </source>
</evidence>
<reference evidence="2" key="1">
    <citation type="submission" date="2021-03" db="EMBL/GenBank/DDBJ databases">
        <title>Draft genome sequence of rust myrtle Austropuccinia psidii MF-1, a brazilian biotype.</title>
        <authorList>
            <person name="Quecine M.C."/>
            <person name="Pachon D.M.R."/>
            <person name="Bonatelli M.L."/>
            <person name="Correr F.H."/>
            <person name="Franceschini L.M."/>
            <person name="Leite T.F."/>
            <person name="Margarido G.R.A."/>
            <person name="Almeida C.A."/>
            <person name="Ferrarezi J.A."/>
            <person name="Labate C.A."/>
        </authorList>
    </citation>
    <scope>NUCLEOTIDE SEQUENCE</scope>
    <source>
        <strain evidence="2">MF-1</strain>
    </source>
</reference>
<comment type="caution">
    <text evidence="2">The sequence shown here is derived from an EMBL/GenBank/DDBJ whole genome shotgun (WGS) entry which is preliminary data.</text>
</comment>
<accession>A0A9Q3C0X7</accession>
<evidence type="ECO:0000256" key="1">
    <source>
        <dbReference type="SAM" id="MobiDB-lite"/>
    </source>
</evidence>